<accession>A0A4C1THF3</accession>
<keyword evidence="2" id="KW-1185">Reference proteome</keyword>
<proteinExistence type="predicted"/>
<dbReference type="AlphaFoldDB" id="A0A4C1THF3"/>
<sequence length="102" mass="11361">MERHAIGVRALHSPVALNKSATGAARCGRNKSDLVSVDSEQDVLCNYLVWRLPLIFNCTRTPAILFFVLASINNFTRLIIDGVRTRGQHPFLRDGGQTTPRK</sequence>
<dbReference type="Proteomes" id="UP000299102">
    <property type="component" value="Unassembled WGS sequence"/>
</dbReference>
<evidence type="ECO:0000313" key="2">
    <source>
        <dbReference type="Proteomes" id="UP000299102"/>
    </source>
</evidence>
<dbReference type="EMBL" id="BGZK01000060">
    <property type="protein sequence ID" value="GBP13933.1"/>
    <property type="molecule type" value="Genomic_DNA"/>
</dbReference>
<protein>
    <submittedName>
        <fullName evidence="1">Uncharacterized protein</fullName>
    </submittedName>
</protein>
<reference evidence="1 2" key="1">
    <citation type="journal article" date="2019" name="Commun. Biol.">
        <title>The bagworm genome reveals a unique fibroin gene that provides high tensile strength.</title>
        <authorList>
            <person name="Kono N."/>
            <person name="Nakamura H."/>
            <person name="Ohtoshi R."/>
            <person name="Tomita M."/>
            <person name="Numata K."/>
            <person name="Arakawa K."/>
        </authorList>
    </citation>
    <scope>NUCLEOTIDE SEQUENCE [LARGE SCALE GENOMIC DNA]</scope>
</reference>
<name>A0A4C1THF3_EUMVA</name>
<gene>
    <name evidence="1" type="ORF">EVAR_10498_1</name>
</gene>
<organism evidence="1 2">
    <name type="scientific">Eumeta variegata</name>
    <name type="common">Bagworm moth</name>
    <name type="synonym">Eumeta japonica</name>
    <dbReference type="NCBI Taxonomy" id="151549"/>
    <lineage>
        <taxon>Eukaryota</taxon>
        <taxon>Metazoa</taxon>
        <taxon>Ecdysozoa</taxon>
        <taxon>Arthropoda</taxon>
        <taxon>Hexapoda</taxon>
        <taxon>Insecta</taxon>
        <taxon>Pterygota</taxon>
        <taxon>Neoptera</taxon>
        <taxon>Endopterygota</taxon>
        <taxon>Lepidoptera</taxon>
        <taxon>Glossata</taxon>
        <taxon>Ditrysia</taxon>
        <taxon>Tineoidea</taxon>
        <taxon>Psychidae</taxon>
        <taxon>Oiketicinae</taxon>
        <taxon>Eumeta</taxon>
    </lineage>
</organism>
<comment type="caution">
    <text evidence="1">The sequence shown here is derived from an EMBL/GenBank/DDBJ whole genome shotgun (WGS) entry which is preliminary data.</text>
</comment>
<evidence type="ECO:0000313" key="1">
    <source>
        <dbReference type="EMBL" id="GBP13933.1"/>
    </source>
</evidence>